<dbReference type="Proteomes" id="UP000007590">
    <property type="component" value="Chromosome"/>
</dbReference>
<dbReference type="STRING" id="929556.Solca_0844"/>
<dbReference type="GO" id="GO:0004180">
    <property type="term" value="F:carboxypeptidase activity"/>
    <property type="evidence" value="ECO:0007669"/>
    <property type="project" value="UniProtKB-KW"/>
</dbReference>
<sequence length="131" mass="15077">MGKNIKDLDVRLQIAFTNAAEDFKKHYPNDPQPILTCTHRSNEEQNDLYAQGRTKPGKIVTNAKAGQSPHNFLPARAFDIAFVKPGNLLDWNPELFKKFATLLANKRNDVRWGGTFTSFKDYPHFELKDWK</sequence>
<proteinExistence type="predicted"/>
<dbReference type="eggNOG" id="COG1876">
    <property type="taxonomic scope" value="Bacteria"/>
</dbReference>
<keyword evidence="3" id="KW-1185">Reference proteome</keyword>
<dbReference type="MEROPS" id="M15.021"/>
<dbReference type="EMBL" id="CP003349">
    <property type="protein sequence ID" value="AFD05959.1"/>
    <property type="molecule type" value="Genomic_DNA"/>
</dbReference>
<keyword evidence="2" id="KW-0645">Protease</keyword>
<accession>H8KPR1</accession>
<dbReference type="HOGENOM" id="CLU_109248_0_1_10"/>
<dbReference type="SUPFAM" id="SSF55166">
    <property type="entry name" value="Hedgehog/DD-peptidase"/>
    <property type="match status" value="1"/>
</dbReference>
<gene>
    <name evidence="2" type="ordered locus">Solca_0844</name>
</gene>
<dbReference type="AlphaFoldDB" id="H8KPR1"/>
<reference evidence="2" key="1">
    <citation type="submission" date="2012-02" db="EMBL/GenBank/DDBJ databases">
        <title>The complete genome of Solitalea canadensis DSM 3403.</title>
        <authorList>
            <consortium name="US DOE Joint Genome Institute (JGI-PGF)"/>
            <person name="Lucas S."/>
            <person name="Copeland A."/>
            <person name="Lapidus A."/>
            <person name="Glavina del Rio T."/>
            <person name="Dalin E."/>
            <person name="Tice H."/>
            <person name="Bruce D."/>
            <person name="Goodwin L."/>
            <person name="Pitluck S."/>
            <person name="Peters L."/>
            <person name="Ovchinnikova G."/>
            <person name="Lu M."/>
            <person name="Kyrpides N."/>
            <person name="Mavromatis K."/>
            <person name="Ivanova N."/>
            <person name="Brettin T."/>
            <person name="Detter J.C."/>
            <person name="Han C."/>
            <person name="Larimer F."/>
            <person name="Land M."/>
            <person name="Hauser L."/>
            <person name="Markowitz V."/>
            <person name="Cheng J.-F."/>
            <person name="Hugenholtz P."/>
            <person name="Woyke T."/>
            <person name="Wu D."/>
            <person name="Spring S."/>
            <person name="Schroeder M."/>
            <person name="Kopitz M."/>
            <person name="Brambilla E."/>
            <person name="Klenk H.-P."/>
            <person name="Eisen J.A."/>
        </authorList>
    </citation>
    <scope>NUCLEOTIDE SEQUENCE</scope>
    <source>
        <strain evidence="2">DSM 3403</strain>
    </source>
</reference>
<keyword evidence="2" id="KW-0121">Carboxypeptidase</keyword>
<name>H8KPR1_SOLCM</name>
<dbReference type="Gene3D" id="3.30.1380.10">
    <property type="match status" value="1"/>
</dbReference>
<protein>
    <submittedName>
        <fullName evidence="2">D-alanyl-D-alanine carboxypeptidase</fullName>
    </submittedName>
</protein>
<keyword evidence="2" id="KW-0378">Hydrolase</keyword>
<dbReference type="KEGG" id="scn:Solca_0844"/>
<dbReference type="Pfam" id="PF13539">
    <property type="entry name" value="Peptidase_M15_4"/>
    <property type="match status" value="1"/>
</dbReference>
<evidence type="ECO:0000313" key="3">
    <source>
        <dbReference type="Proteomes" id="UP000007590"/>
    </source>
</evidence>
<evidence type="ECO:0000313" key="2">
    <source>
        <dbReference type="EMBL" id="AFD05959.1"/>
    </source>
</evidence>
<dbReference type="RefSeq" id="WP_014679187.1">
    <property type="nucleotide sequence ID" value="NC_017770.1"/>
</dbReference>
<organism evidence="2 3">
    <name type="scientific">Solitalea canadensis (strain ATCC 29591 / DSM 3403 / JCM 21819 / LMG 8368 / NBRC 15130 / NCIMB 12057 / USAM 9D)</name>
    <name type="common">Flexibacter canadensis</name>
    <dbReference type="NCBI Taxonomy" id="929556"/>
    <lineage>
        <taxon>Bacteria</taxon>
        <taxon>Pseudomonadati</taxon>
        <taxon>Bacteroidota</taxon>
        <taxon>Sphingobacteriia</taxon>
        <taxon>Sphingobacteriales</taxon>
        <taxon>Sphingobacteriaceae</taxon>
        <taxon>Solitalea</taxon>
    </lineage>
</organism>
<dbReference type="InterPro" id="IPR009045">
    <property type="entry name" value="Zn_M74/Hedgehog-like"/>
</dbReference>
<dbReference type="InterPro" id="IPR039561">
    <property type="entry name" value="Peptidase_M15C"/>
</dbReference>
<evidence type="ECO:0000259" key="1">
    <source>
        <dbReference type="Pfam" id="PF13539"/>
    </source>
</evidence>
<dbReference type="OrthoDB" id="9799970at2"/>
<feature type="domain" description="Peptidase M15C" evidence="1">
    <location>
        <begin position="62"/>
        <end position="127"/>
    </location>
</feature>
<dbReference type="CDD" id="cd14845">
    <property type="entry name" value="L-Ala-D-Glu_peptidase_like"/>
    <property type="match status" value="1"/>
</dbReference>